<dbReference type="AlphaFoldDB" id="A0A0F9GY31"/>
<evidence type="ECO:0000313" key="1">
    <source>
        <dbReference type="EMBL" id="KKL68007.1"/>
    </source>
</evidence>
<proteinExistence type="predicted"/>
<comment type="caution">
    <text evidence="1">The sequence shown here is derived from an EMBL/GenBank/DDBJ whole genome shotgun (WGS) entry which is preliminary data.</text>
</comment>
<reference evidence="1" key="1">
    <citation type="journal article" date="2015" name="Nature">
        <title>Complex archaea that bridge the gap between prokaryotes and eukaryotes.</title>
        <authorList>
            <person name="Spang A."/>
            <person name="Saw J.H."/>
            <person name="Jorgensen S.L."/>
            <person name="Zaremba-Niedzwiedzka K."/>
            <person name="Martijn J."/>
            <person name="Lind A.E."/>
            <person name="van Eijk R."/>
            <person name="Schleper C."/>
            <person name="Guy L."/>
            <person name="Ettema T.J."/>
        </authorList>
    </citation>
    <scope>NUCLEOTIDE SEQUENCE</scope>
</reference>
<dbReference type="EMBL" id="LAZR01026668">
    <property type="protein sequence ID" value="KKL68007.1"/>
    <property type="molecule type" value="Genomic_DNA"/>
</dbReference>
<sequence length="119" mass="13592">NIVQIRDPEMICDGTCNDFPGCGQFTNSNDCLFGECNWYPGVLLYHPAVQQVVDIPGTWKFCASVFDLEVNESDSQCSCNDNMTQCQMMDCMEVEVIECDNTNFEVNVTESFEDWLETW</sequence>
<accession>A0A0F9GY31</accession>
<name>A0A0F9GY31_9ZZZZ</name>
<protein>
    <submittedName>
        <fullName evidence="1">Uncharacterized protein</fullName>
    </submittedName>
</protein>
<gene>
    <name evidence="1" type="ORF">LCGC14_2129250</name>
</gene>
<organism evidence="1">
    <name type="scientific">marine sediment metagenome</name>
    <dbReference type="NCBI Taxonomy" id="412755"/>
    <lineage>
        <taxon>unclassified sequences</taxon>
        <taxon>metagenomes</taxon>
        <taxon>ecological metagenomes</taxon>
    </lineage>
</organism>
<feature type="non-terminal residue" evidence="1">
    <location>
        <position position="1"/>
    </location>
</feature>